<dbReference type="EMBL" id="BAABFL010000401">
    <property type="protein sequence ID" value="GAA4650515.1"/>
    <property type="molecule type" value="Genomic_DNA"/>
</dbReference>
<evidence type="ECO:0000313" key="2">
    <source>
        <dbReference type="Proteomes" id="UP001500604"/>
    </source>
</evidence>
<reference evidence="2" key="1">
    <citation type="journal article" date="2019" name="Int. J. Syst. Evol. Microbiol.">
        <title>The Global Catalogue of Microorganisms (GCM) 10K type strain sequencing project: providing services to taxonomists for standard genome sequencing and annotation.</title>
        <authorList>
            <consortium name="The Broad Institute Genomics Platform"/>
            <consortium name="The Broad Institute Genome Sequencing Center for Infectious Disease"/>
            <person name="Wu L."/>
            <person name="Ma J."/>
        </authorList>
    </citation>
    <scope>NUCLEOTIDE SEQUENCE [LARGE SCALE GENOMIC DNA]</scope>
    <source>
        <strain evidence="2">JCM 17805</strain>
    </source>
</reference>
<comment type="caution">
    <text evidence="1">The sequence shown here is derived from an EMBL/GenBank/DDBJ whole genome shotgun (WGS) entry which is preliminary data.</text>
</comment>
<sequence length="83" mass="9277">MFKDQLPVQEGNTLRMTGDSRSVRKGQDTDIYTYEETNQAGDLVARYEVHDSMSIYPPFGRTVTFTATDSTGKTIIPNGRLSV</sequence>
<dbReference type="RefSeq" id="WP_345196705.1">
    <property type="nucleotide sequence ID" value="NZ_BAABFL010000401.1"/>
</dbReference>
<proteinExistence type="predicted"/>
<protein>
    <submittedName>
        <fullName evidence="1">Uncharacterized protein</fullName>
    </submittedName>
</protein>
<accession>A0ABP8V5F5</accession>
<keyword evidence="2" id="KW-1185">Reference proteome</keyword>
<gene>
    <name evidence="1" type="ORF">GCM10023116_27980</name>
</gene>
<evidence type="ECO:0000313" key="1">
    <source>
        <dbReference type="EMBL" id="GAA4650515.1"/>
    </source>
</evidence>
<name>A0ABP8V5F5_9GAMM</name>
<dbReference type="Proteomes" id="UP001500604">
    <property type="component" value="Unassembled WGS sequence"/>
</dbReference>
<organism evidence="1 2">
    <name type="scientific">Kistimonas scapharcae</name>
    <dbReference type="NCBI Taxonomy" id="1036133"/>
    <lineage>
        <taxon>Bacteria</taxon>
        <taxon>Pseudomonadati</taxon>
        <taxon>Pseudomonadota</taxon>
        <taxon>Gammaproteobacteria</taxon>
        <taxon>Oceanospirillales</taxon>
        <taxon>Endozoicomonadaceae</taxon>
        <taxon>Kistimonas</taxon>
    </lineage>
</organism>